<protein>
    <submittedName>
        <fullName evidence="1">Uncharacterized protein</fullName>
    </submittedName>
</protein>
<organism evidence="1">
    <name type="scientific">marine sediment metagenome</name>
    <dbReference type="NCBI Taxonomy" id="412755"/>
    <lineage>
        <taxon>unclassified sequences</taxon>
        <taxon>metagenomes</taxon>
        <taxon>ecological metagenomes</taxon>
    </lineage>
</organism>
<reference evidence="1" key="1">
    <citation type="journal article" date="2015" name="Nature">
        <title>Complex archaea that bridge the gap between prokaryotes and eukaryotes.</title>
        <authorList>
            <person name="Spang A."/>
            <person name="Saw J.H."/>
            <person name="Jorgensen S.L."/>
            <person name="Zaremba-Niedzwiedzka K."/>
            <person name="Martijn J."/>
            <person name="Lind A.E."/>
            <person name="van Eijk R."/>
            <person name="Schleper C."/>
            <person name="Guy L."/>
            <person name="Ettema T.J."/>
        </authorList>
    </citation>
    <scope>NUCLEOTIDE SEQUENCE</scope>
</reference>
<proteinExistence type="predicted"/>
<sequence length="118" mass="14130">MKIAQLIEAKYQSKPTYRNLSNEKIIELFMHYEPEMSEHMGTEGIKHFYTKKEIHIYDKGVDGAEVNWLVVYPKGTWRQHEGFNEKIIYFVIDHSNDREWQTNPQKWTVSHLQVLFDG</sequence>
<name>A0A0F8ZDU5_9ZZZZ</name>
<accession>A0A0F8ZDU5</accession>
<evidence type="ECO:0000313" key="1">
    <source>
        <dbReference type="EMBL" id="KKK91903.1"/>
    </source>
</evidence>
<dbReference type="EMBL" id="LAZR01048449">
    <property type="protein sequence ID" value="KKK91903.1"/>
    <property type="molecule type" value="Genomic_DNA"/>
</dbReference>
<comment type="caution">
    <text evidence="1">The sequence shown here is derived from an EMBL/GenBank/DDBJ whole genome shotgun (WGS) entry which is preliminary data.</text>
</comment>
<gene>
    <name evidence="1" type="ORF">LCGC14_2708290</name>
</gene>
<dbReference type="AlphaFoldDB" id="A0A0F8ZDU5"/>